<feature type="region of interest" description="Disordered" evidence="1">
    <location>
        <begin position="76"/>
        <end position="113"/>
    </location>
</feature>
<dbReference type="RefSeq" id="WP_259863599.1">
    <property type="nucleotide sequence ID" value="NZ_BAAAST010000014.1"/>
</dbReference>
<feature type="compositionally biased region" description="Basic and acidic residues" evidence="1">
    <location>
        <begin position="95"/>
        <end position="104"/>
    </location>
</feature>
<keyword evidence="3" id="KW-1185">Reference proteome</keyword>
<sequence length="113" mass="12058">MKRGTQVTLTVLTGYTLGRRRKLATALLLGAATAAGRYSGNPAELLSRGRSLIGESSTLSELSGLTKPLVKAWRAELMDGDDEEPVPVGAGRGRARGEDTEPPLRRRGSAVRR</sequence>
<dbReference type="EMBL" id="CP073720">
    <property type="protein sequence ID" value="UWP85477.1"/>
    <property type="molecule type" value="Genomic_DNA"/>
</dbReference>
<accession>A0ABY5W5Y2</accession>
<reference evidence="2" key="1">
    <citation type="submission" date="2021-04" db="EMBL/GenBank/DDBJ databases">
        <authorList>
            <person name="Hartkoorn R.C."/>
            <person name="Beaudoing E."/>
            <person name="Hot D."/>
        </authorList>
    </citation>
    <scope>NUCLEOTIDE SEQUENCE</scope>
    <source>
        <strain evidence="2">NRRL B-16292</strain>
    </source>
</reference>
<dbReference type="Proteomes" id="UP001059617">
    <property type="component" value="Chromosome"/>
</dbReference>
<proteinExistence type="predicted"/>
<protein>
    <submittedName>
        <fullName evidence="2">Uncharacterized protein</fullName>
    </submittedName>
</protein>
<evidence type="ECO:0000256" key="1">
    <source>
        <dbReference type="SAM" id="MobiDB-lite"/>
    </source>
</evidence>
<name>A0ABY5W5Y2_9ACTN</name>
<reference evidence="2" key="2">
    <citation type="submission" date="2022-09" db="EMBL/GenBank/DDBJ databases">
        <title>Biosynthetic gene clusters of Dactylosporangioum fulvum.</title>
        <authorList>
            <person name="Caradec T."/>
        </authorList>
    </citation>
    <scope>NUCLEOTIDE SEQUENCE</scope>
    <source>
        <strain evidence="2">NRRL B-16292</strain>
    </source>
</reference>
<gene>
    <name evidence="2" type="ORF">Dfulv_15045</name>
</gene>
<evidence type="ECO:0000313" key="2">
    <source>
        <dbReference type="EMBL" id="UWP85477.1"/>
    </source>
</evidence>
<organism evidence="2 3">
    <name type="scientific">Dactylosporangium fulvum</name>
    <dbReference type="NCBI Taxonomy" id="53359"/>
    <lineage>
        <taxon>Bacteria</taxon>
        <taxon>Bacillati</taxon>
        <taxon>Actinomycetota</taxon>
        <taxon>Actinomycetes</taxon>
        <taxon>Micromonosporales</taxon>
        <taxon>Micromonosporaceae</taxon>
        <taxon>Dactylosporangium</taxon>
    </lineage>
</organism>
<evidence type="ECO:0000313" key="3">
    <source>
        <dbReference type="Proteomes" id="UP001059617"/>
    </source>
</evidence>